<sequence>MILKITYHVQQGKALKLRSQQSLQGKNERKKAFNNSCKYSCTTEAGLQTPNCVHTTQ</sequence>
<proteinExistence type="predicted"/>
<name>A0A2P2NHL5_RHIMU</name>
<organism evidence="1">
    <name type="scientific">Rhizophora mucronata</name>
    <name type="common">Asiatic mangrove</name>
    <dbReference type="NCBI Taxonomy" id="61149"/>
    <lineage>
        <taxon>Eukaryota</taxon>
        <taxon>Viridiplantae</taxon>
        <taxon>Streptophyta</taxon>
        <taxon>Embryophyta</taxon>
        <taxon>Tracheophyta</taxon>
        <taxon>Spermatophyta</taxon>
        <taxon>Magnoliopsida</taxon>
        <taxon>eudicotyledons</taxon>
        <taxon>Gunneridae</taxon>
        <taxon>Pentapetalae</taxon>
        <taxon>rosids</taxon>
        <taxon>fabids</taxon>
        <taxon>Malpighiales</taxon>
        <taxon>Rhizophoraceae</taxon>
        <taxon>Rhizophora</taxon>
    </lineage>
</organism>
<evidence type="ECO:0000313" key="1">
    <source>
        <dbReference type="EMBL" id="MBX41959.1"/>
    </source>
</evidence>
<protein>
    <submittedName>
        <fullName evidence="1">Uncharacterized protein</fullName>
    </submittedName>
</protein>
<dbReference type="EMBL" id="GGEC01061475">
    <property type="protein sequence ID" value="MBX41959.1"/>
    <property type="molecule type" value="Transcribed_RNA"/>
</dbReference>
<dbReference type="AlphaFoldDB" id="A0A2P2NHL5"/>
<accession>A0A2P2NHL5</accession>
<reference evidence="1" key="1">
    <citation type="submission" date="2018-02" db="EMBL/GenBank/DDBJ databases">
        <title>Rhizophora mucronata_Transcriptome.</title>
        <authorList>
            <person name="Meera S.P."/>
            <person name="Sreeshan A."/>
            <person name="Augustine A."/>
        </authorList>
    </citation>
    <scope>NUCLEOTIDE SEQUENCE</scope>
    <source>
        <tissue evidence="1">Leaf</tissue>
    </source>
</reference>